<protein>
    <submittedName>
        <fullName evidence="1">Uncharacterized protein</fullName>
    </submittedName>
</protein>
<name>A0A8J4Q6V8_9MYCE</name>
<sequence length="252" mass="29732">MVPSRLLSSFCASMSTIDEDTKVIEIVRDGVYPKDPENVILDWERKETIYLIPDESNNYTKSVWASCKEVEDVNEDDYEYYPFNRYEKGNGNPDIDIECYDKFDFYVSKDKLEQIESFCGGVGVLSETTHNLCFNLTYTYYNKDQDDFESDVLQDPELIYKLRDINKFIEYSKENINDIEFIGFNMKVKLNILREMSRLSFFCPDMVHFIGDSECKYGSEKSCNQSTCNMGRLELYEAILQIYFYKYVSRYS</sequence>
<dbReference type="Proteomes" id="UP000695562">
    <property type="component" value="Unassembled WGS sequence"/>
</dbReference>
<evidence type="ECO:0000313" key="1">
    <source>
        <dbReference type="EMBL" id="KAF2075296.1"/>
    </source>
</evidence>
<gene>
    <name evidence="1" type="ORF">CYY_003425</name>
</gene>
<comment type="caution">
    <text evidence="1">The sequence shown here is derived from an EMBL/GenBank/DDBJ whole genome shotgun (WGS) entry which is preliminary data.</text>
</comment>
<reference evidence="1" key="1">
    <citation type="submission" date="2020-01" db="EMBL/GenBank/DDBJ databases">
        <title>Development of genomics and gene disruption for Polysphondylium violaceum indicates a role for the polyketide synthase stlB in stalk morphogenesis.</title>
        <authorList>
            <person name="Narita B."/>
            <person name="Kawabe Y."/>
            <person name="Kin K."/>
            <person name="Saito T."/>
            <person name="Gibbs R."/>
            <person name="Kuspa A."/>
            <person name="Muzny D."/>
            <person name="Queller D."/>
            <person name="Richards S."/>
            <person name="Strassman J."/>
            <person name="Sucgang R."/>
            <person name="Worley K."/>
            <person name="Schaap P."/>
        </authorList>
    </citation>
    <scope>NUCLEOTIDE SEQUENCE</scope>
    <source>
        <strain evidence="1">QSvi11</strain>
    </source>
</reference>
<accession>A0A8J4Q6V8</accession>
<organism evidence="1 2">
    <name type="scientific">Polysphondylium violaceum</name>
    <dbReference type="NCBI Taxonomy" id="133409"/>
    <lineage>
        <taxon>Eukaryota</taxon>
        <taxon>Amoebozoa</taxon>
        <taxon>Evosea</taxon>
        <taxon>Eumycetozoa</taxon>
        <taxon>Dictyostelia</taxon>
        <taxon>Dictyosteliales</taxon>
        <taxon>Dictyosteliaceae</taxon>
        <taxon>Polysphondylium</taxon>
    </lineage>
</organism>
<proteinExistence type="predicted"/>
<dbReference type="AlphaFoldDB" id="A0A8J4Q6V8"/>
<keyword evidence="2" id="KW-1185">Reference proteome</keyword>
<evidence type="ECO:0000313" key="2">
    <source>
        <dbReference type="Proteomes" id="UP000695562"/>
    </source>
</evidence>
<dbReference type="EMBL" id="AJWJ01000106">
    <property type="protein sequence ID" value="KAF2075296.1"/>
    <property type="molecule type" value="Genomic_DNA"/>
</dbReference>